<gene>
    <name evidence="3" type="ORF">G6045_30115</name>
</gene>
<keyword evidence="1" id="KW-0227">DNA damage</keyword>
<dbReference type="SUPFAM" id="SSF100879">
    <property type="entry name" value="Lesion bypass DNA polymerase (Y-family), little finger domain"/>
    <property type="match status" value="1"/>
</dbReference>
<sequence>MRSTPTPETVCLPPCELEPKRPRGCFAPPPGPGIELPGDLAGATVAELGCGHARPVTPQALPKSTSVSFAFPADELDSDQHRRALLPLTERLGLRLRTERQITRALALTVKYADGSTTTRSRTLTEPTAHTLALTDAAYTMYAMLGLQRARVRTLTLRAEGLHHAELTIQQMTFDPVDDKLRRIEEAADRARARFGPIAVRPAALALPET</sequence>
<comment type="caution">
    <text evidence="3">The sequence shown here is derived from an EMBL/GenBank/DDBJ whole genome shotgun (WGS) entry which is preliminary data.</text>
</comment>
<dbReference type="InterPro" id="IPR050356">
    <property type="entry name" value="SulA_CellDiv_inhibitor"/>
</dbReference>
<accession>A0A6G4XRQ2</accession>
<dbReference type="InterPro" id="IPR036775">
    <property type="entry name" value="DNA_pol_Y-fam_lit_finger_sf"/>
</dbReference>
<protein>
    <recommendedName>
        <fullName evidence="2">DNA polymerase Y-family little finger domain-containing protein</fullName>
    </recommendedName>
</protein>
<organism evidence="3 4">
    <name type="scientific">Streptomyces mesophilus</name>
    <dbReference type="NCBI Taxonomy" id="1775132"/>
    <lineage>
        <taxon>Bacteria</taxon>
        <taxon>Bacillati</taxon>
        <taxon>Actinomycetota</taxon>
        <taxon>Actinomycetes</taxon>
        <taxon>Kitasatosporales</taxon>
        <taxon>Streptomycetaceae</taxon>
        <taxon>Streptomyces</taxon>
    </lineage>
</organism>
<evidence type="ECO:0000256" key="1">
    <source>
        <dbReference type="ARBA" id="ARBA00022763"/>
    </source>
</evidence>
<dbReference type="InterPro" id="IPR017961">
    <property type="entry name" value="DNA_pol_Y-fam_little_finger"/>
</dbReference>
<dbReference type="Gene3D" id="3.30.1490.100">
    <property type="entry name" value="DNA polymerase, Y-family, little finger domain"/>
    <property type="match status" value="1"/>
</dbReference>
<dbReference type="PANTHER" id="PTHR35369:SF2">
    <property type="entry name" value="BLR3025 PROTEIN"/>
    <property type="match status" value="1"/>
</dbReference>
<evidence type="ECO:0000313" key="3">
    <source>
        <dbReference type="EMBL" id="NGO79883.1"/>
    </source>
</evidence>
<keyword evidence="4" id="KW-1185">Reference proteome</keyword>
<dbReference type="PANTHER" id="PTHR35369">
    <property type="entry name" value="BLR3025 PROTEIN-RELATED"/>
    <property type="match status" value="1"/>
</dbReference>
<proteinExistence type="predicted"/>
<dbReference type="GO" id="GO:0006281">
    <property type="term" value="P:DNA repair"/>
    <property type="evidence" value="ECO:0007669"/>
    <property type="project" value="InterPro"/>
</dbReference>
<feature type="domain" description="DNA polymerase Y-family little finger" evidence="2">
    <location>
        <begin position="62"/>
        <end position="165"/>
    </location>
</feature>
<dbReference type="EMBL" id="JAAKZW010000177">
    <property type="protein sequence ID" value="NGO79883.1"/>
    <property type="molecule type" value="Genomic_DNA"/>
</dbReference>
<evidence type="ECO:0000259" key="2">
    <source>
        <dbReference type="Pfam" id="PF11799"/>
    </source>
</evidence>
<dbReference type="Pfam" id="PF11799">
    <property type="entry name" value="IMS_C"/>
    <property type="match status" value="1"/>
</dbReference>
<dbReference type="Proteomes" id="UP000481109">
    <property type="component" value="Unassembled WGS sequence"/>
</dbReference>
<name>A0A6G4XRQ2_9ACTN</name>
<dbReference type="GO" id="GO:0003684">
    <property type="term" value="F:damaged DNA binding"/>
    <property type="evidence" value="ECO:0007669"/>
    <property type="project" value="InterPro"/>
</dbReference>
<reference evidence="3 4" key="1">
    <citation type="submission" date="2020-02" db="EMBL/GenBank/DDBJ databases">
        <title>Whole-genome analyses of novel actinobacteria.</title>
        <authorList>
            <person name="Sahin N."/>
            <person name="Tokatli A."/>
        </authorList>
    </citation>
    <scope>NUCLEOTIDE SEQUENCE [LARGE SCALE GENOMIC DNA]</scope>
    <source>
        <strain evidence="3 4">YC504</strain>
    </source>
</reference>
<evidence type="ECO:0000313" key="4">
    <source>
        <dbReference type="Proteomes" id="UP000481109"/>
    </source>
</evidence>
<dbReference type="AlphaFoldDB" id="A0A6G4XRQ2"/>